<comment type="catalytic activity">
    <reaction evidence="10">
        <text>an S-substituted L-cysteinylglycine + H2O = an S-substituted L-cysteine + glycine</text>
        <dbReference type="Rhea" id="RHEA:60444"/>
        <dbReference type="ChEBI" id="CHEBI:15377"/>
        <dbReference type="ChEBI" id="CHEBI:57305"/>
        <dbReference type="ChEBI" id="CHEBI:58717"/>
        <dbReference type="ChEBI" id="CHEBI:143103"/>
        <dbReference type="EC" id="3.4.13.23"/>
    </reaction>
    <physiologicalReaction direction="left-to-right" evidence="10">
        <dbReference type="Rhea" id="RHEA:60445"/>
    </physiologicalReaction>
</comment>
<keyword evidence="9" id="KW-0378">Hydrolase</keyword>
<dbReference type="EC" id="3.4.11.5" evidence="5"/>
<evidence type="ECO:0000256" key="6">
    <source>
        <dbReference type="ARBA" id="ARBA00014190"/>
    </source>
</evidence>
<evidence type="ECO:0000313" key="22">
    <source>
        <dbReference type="RefSeq" id="XP_014661550.1"/>
    </source>
</evidence>
<comment type="catalytic activity">
    <reaction evidence="1">
        <text>Release of an N-terminal amino acid, Xaa-|-Yaa-, in which Xaa is preferably Leu, but may be other amino acids including Pro although not Arg or Lys, and Yaa may be Pro. Amino acid amides and methyl esters are also readily hydrolyzed, but rates on arylamides are exceedingly low.</text>
        <dbReference type="EC" id="3.4.11.1"/>
    </reaction>
</comment>
<evidence type="ECO:0000256" key="17">
    <source>
        <dbReference type="ARBA" id="ARBA00045966"/>
    </source>
</evidence>
<dbReference type="Gene3D" id="3.40.220.10">
    <property type="entry name" value="Leucine Aminopeptidase, subunit E, domain 1"/>
    <property type="match status" value="1"/>
</dbReference>
<dbReference type="PANTHER" id="PTHR11963:SF23">
    <property type="entry name" value="CYTOSOL AMINOPEPTIDASE"/>
    <property type="match status" value="1"/>
</dbReference>
<accession>A0ABM1DNM9</accession>
<comment type="catalytic activity">
    <reaction evidence="2">
        <text>Release of N-terminal proline from a peptide.</text>
        <dbReference type="EC" id="3.4.11.5"/>
    </reaction>
</comment>
<evidence type="ECO:0000313" key="21">
    <source>
        <dbReference type="Proteomes" id="UP000695022"/>
    </source>
</evidence>
<keyword evidence="21" id="KW-1185">Reference proteome</keyword>
<comment type="similarity">
    <text evidence="3">Belongs to the peptidase M17 family.</text>
</comment>
<evidence type="ECO:0000256" key="14">
    <source>
        <dbReference type="ARBA" id="ARBA00030997"/>
    </source>
</evidence>
<evidence type="ECO:0000256" key="12">
    <source>
        <dbReference type="ARBA" id="ARBA00029605"/>
    </source>
</evidence>
<evidence type="ECO:0000256" key="9">
    <source>
        <dbReference type="ARBA" id="ARBA00022801"/>
    </source>
</evidence>
<dbReference type="EC" id="3.4.11.1" evidence="4"/>
<dbReference type="Proteomes" id="UP000695022">
    <property type="component" value="Unplaced"/>
</dbReference>
<feature type="domain" description="Cytosol aminopeptidase" evidence="20">
    <location>
        <begin position="362"/>
        <end position="369"/>
    </location>
</feature>
<dbReference type="SUPFAM" id="SSF52949">
    <property type="entry name" value="Macro domain-like"/>
    <property type="match status" value="1"/>
</dbReference>
<evidence type="ECO:0000256" key="16">
    <source>
        <dbReference type="ARBA" id="ARBA00033172"/>
    </source>
</evidence>
<keyword evidence="8" id="KW-0645">Protease</keyword>
<dbReference type="SUPFAM" id="SSF53187">
    <property type="entry name" value="Zn-dependent exopeptidases"/>
    <property type="match status" value="1"/>
</dbReference>
<evidence type="ECO:0000256" key="13">
    <source>
        <dbReference type="ARBA" id="ARBA00030930"/>
    </source>
</evidence>
<dbReference type="InterPro" id="IPR011356">
    <property type="entry name" value="Leucine_aapep/pepB"/>
</dbReference>
<dbReference type="Gene3D" id="3.40.630.10">
    <property type="entry name" value="Zn peptidases"/>
    <property type="match status" value="1"/>
</dbReference>
<evidence type="ECO:0000256" key="11">
    <source>
        <dbReference type="ARBA" id="ARBA00023625"/>
    </source>
</evidence>
<evidence type="ECO:0000256" key="2">
    <source>
        <dbReference type="ARBA" id="ARBA00001585"/>
    </source>
</evidence>
<evidence type="ECO:0000256" key="8">
    <source>
        <dbReference type="ARBA" id="ARBA00022670"/>
    </source>
</evidence>
<dbReference type="RefSeq" id="XP_014661550.1">
    <property type="nucleotide sequence ID" value="XM_014806064.1"/>
</dbReference>
<organism evidence="21 22">
    <name type="scientific">Priapulus caudatus</name>
    <name type="common">Priapulid worm</name>
    <dbReference type="NCBI Taxonomy" id="37621"/>
    <lineage>
        <taxon>Eukaryota</taxon>
        <taxon>Metazoa</taxon>
        <taxon>Ecdysozoa</taxon>
        <taxon>Scalidophora</taxon>
        <taxon>Priapulida</taxon>
        <taxon>Priapulimorpha</taxon>
        <taxon>Priapulimorphida</taxon>
        <taxon>Priapulidae</taxon>
        <taxon>Priapulus</taxon>
    </lineage>
</organism>
<evidence type="ECO:0000256" key="15">
    <source>
        <dbReference type="ARBA" id="ARBA00031564"/>
    </source>
</evidence>
<keyword evidence="7" id="KW-0031">Aminopeptidase</keyword>
<evidence type="ECO:0000256" key="19">
    <source>
        <dbReference type="ARBA" id="ARBA00049107"/>
    </source>
</evidence>
<dbReference type="InterPro" id="IPR043472">
    <property type="entry name" value="Macro_dom-like"/>
</dbReference>
<dbReference type="InterPro" id="IPR023042">
    <property type="entry name" value="Peptidase_M17_leu_NH2_pept"/>
</dbReference>
<evidence type="ECO:0000256" key="5">
    <source>
        <dbReference type="ARBA" id="ARBA00012568"/>
    </source>
</evidence>
<evidence type="ECO:0000256" key="1">
    <source>
        <dbReference type="ARBA" id="ARBA00000135"/>
    </source>
</evidence>
<evidence type="ECO:0000256" key="18">
    <source>
        <dbReference type="ARBA" id="ARBA00047881"/>
    </source>
</evidence>
<evidence type="ECO:0000256" key="10">
    <source>
        <dbReference type="ARBA" id="ARBA00023511"/>
    </source>
</evidence>
<comment type="function">
    <text evidence="17">Cytosolic metallopeptidase that catalyzes the removal of unsubstituted N-terminal hydrophobic amino acids from various peptides. The presence of Zn(2+) ions is essential for the peptidase activity, and the association with other cofactors can modulate the substrate spectificity of the enzyme. For instance, in the presence of Mn(2+), it displays a specific Cys-Gly hydrolyzing activity of Cys-Gly-S-conjugates. Involved in the metabolism of glutathione and in the degradation of glutathione S-conjugates, which may play a role in the control of the cell redox status.</text>
</comment>
<evidence type="ECO:0000256" key="7">
    <source>
        <dbReference type="ARBA" id="ARBA00022438"/>
    </source>
</evidence>
<dbReference type="GeneID" id="106804742"/>
<dbReference type="InterPro" id="IPR000819">
    <property type="entry name" value="Peptidase_M17_C"/>
</dbReference>
<evidence type="ECO:0000256" key="3">
    <source>
        <dbReference type="ARBA" id="ARBA00009528"/>
    </source>
</evidence>
<dbReference type="PANTHER" id="PTHR11963">
    <property type="entry name" value="LEUCINE AMINOPEPTIDASE-RELATED"/>
    <property type="match status" value="1"/>
</dbReference>
<proteinExistence type="inferred from homology"/>
<dbReference type="Pfam" id="PF00883">
    <property type="entry name" value="Peptidase_M17"/>
    <property type="match status" value="1"/>
</dbReference>
<dbReference type="CDD" id="cd00433">
    <property type="entry name" value="Peptidase_M17"/>
    <property type="match status" value="1"/>
</dbReference>
<sequence>MAAPIAVLTGRVVLSNVVCSNSRLVIPVRTITMSLKKGLLLGVYEEEAGVKFTSAAEDFNKKTAGKLAELIKCAGPTLKKGKRRIFYNLEEYQCVSVVGLGKHGIKFNELEEKDEAKENIRTAVAGGATDLREVGATSIDIDPCGSAQAAAEGASLKLFSYDELKSEKSRKPTVAINCYKDFGRAEEWTKGLLLGDSQNFARRLAEAPANKMTPTIFAQSVIDKLQGIQNVEVHARDKQWATEKKMGSFLSVAQGSYEPPVFLEMTYNGGQQGAAPLVLVGKGITFDSGGISLKPSANMDKMRADMGGAAVVAGAMNAIAKLKLPINVIGLTPLSENMPGRNASRPGDVVTAMNGKTIQIDNTDAEGRLVLADALCYADTLKPVAIVDMATLTGAMRIALGGAAAGVFTNSTALWGILHKAGTETGDRVWRMPLWDFYSKHVTDCQLADVNNIGNHSPAGGACTAAAFLKEFVLCDQWMHMDIAGVMENKDEVPYLGKGMGGRPTRTIVEFVERFHKNQ</sequence>
<comment type="catalytic activity">
    <reaction evidence="19">
        <text>L-cysteinylglycine + H2O = L-cysteine + glycine</text>
        <dbReference type="Rhea" id="RHEA:28783"/>
        <dbReference type="ChEBI" id="CHEBI:15377"/>
        <dbReference type="ChEBI" id="CHEBI:35235"/>
        <dbReference type="ChEBI" id="CHEBI:57305"/>
        <dbReference type="ChEBI" id="CHEBI:61694"/>
    </reaction>
    <physiologicalReaction direction="left-to-right" evidence="19">
        <dbReference type="Rhea" id="RHEA:28784"/>
    </physiologicalReaction>
</comment>
<evidence type="ECO:0000259" key="20">
    <source>
        <dbReference type="PROSITE" id="PS00631"/>
    </source>
</evidence>
<dbReference type="PROSITE" id="PS00631">
    <property type="entry name" value="CYTOSOL_AP"/>
    <property type="match status" value="1"/>
</dbReference>
<name>A0ABM1DNM9_PRICU</name>
<protein>
    <recommendedName>
        <fullName evidence="6">Cytosol aminopeptidase</fullName>
        <ecNumber evidence="4">3.4.11.1</ecNumber>
        <ecNumber evidence="5">3.4.11.5</ecNumber>
        <ecNumber evidence="11">3.4.13.23</ecNumber>
    </recommendedName>
    <alternativeName>
        <fullName evidence="14">Cysteinylglycine-S-conjugate dipeptidase</fullName>
    </alternativeName>
    <alternativeName>
        <fullName evidence="15">Leucine aminopeptidase 3</fullName>
    </alternativeName>
    <alternativeName>
        <fullName evidence="16">Leucyl aminopeptidase</fullName>
    </alternativeName>
    <alternativeName>
        <fullName evidence="13">Proline aminopeptidase</fullName>
    </alternativeName>
    <alternativeName>
        <fullName evidence="12">Prolyl aminopeptidase</fullName>
    </alternativeName>
</protein>
<dbReference type="HAMAP" id="MF_00181">
    <property type="entry name" value="Cytosol_peptidase_M17"/>
    <property type="match status" value="1"/>
</dbReference>
<evidence type="ECO:0000256" key="4">
    <source>
        <dbReference type="ARBA" id="ARBA00012565"/>
    </source>
</evidence>
<reference evidence="22" key="1">
    <citation type="submission" date="2025-08" db="UniProtKB">
        <authorList>
            <consortium name="RefSeq"/>
        </authorList>
    </citation>
    <scope>IDENTIFICATION</scope>
</reference>
<dbReference type="EC" id="3.4.13.23" evidence="11"/>
<gene>
    <name evidence="22" type="primary">LOC106804742</name>
</gene>
<comment type="catalytic activity">
    <reaction evidence="18">
        <text>S-benzyl-L-cysteinylglycine + H2O = S-benzyl-L-cysteine + glycine</text>
        <dbReference type="Rhea" id="RHEA:62568"/>
        <dbReference type="ChEBI" id="CHEBI:15377"/>
        <dbReference type="ChEBI" id="CHEBI:57305"/>
        <dbReference type="ChEBI" id="CHEBI:145802"/>
        <dbReference type="ChEBI" id="CHEBI:145803"/>
    </reaction>
    <physiologicalReaction direction="left-to-right" evidence="18">
        <dbReference type="Rhea" id="RHEA:62569"/>
    </physiologicalReaction>
</comment>
<dbReference type="Pfam" id="PF02789">
    <property type="entry name" value="Peptidase_M17_N"/>
    <property type="match status" value="1"/>
</dbReference>
<dbReference type="InterPro" id="IPR008283">
    <property type="entry name" value="Peptidase_M17_N"/>
</dbReference>
<dbReference type="PRINTS" id="PR00481">
    <property type="entry name" value="LAMNOPPTDASE"/>
</dbReference>